<feature type="domain" description="RNA polymerase Rpb1" evidence="7">
    <location>
        <begin position="15"/>
        <end position="252"/>
    </location>
</feature>
<reference evidence="8" key="1">
    <citation type="journal article" date="2012" name="Science">
        <title>Fermentation, hydrogen, and sulfur metabolism in multiple uncultivated bacterial phyla.</title>
        <authorList>
            <person name="Wrighton K.C."/>
            <person name="Thomas B.C."/>
            <person name="Sharon I."/>
            <person name="Miller C.S."/>
            <person name="Castelle C.J."/>
            <person name="VerBerkmoes N.C."/>
            <person name="Wilkins M.J."/>
            <person name="Hettich R.L."/>
            <person name="Lipton M.S."/>
            <person name="Williams K.H."/>
            <person name="Long P.E."/>
            <person name="Banfield J.F."/>
        </authorList>
    </citation>
    <scope>NUCLEOTIDE SEQUENCE [LARGE SCALE GENOMIC DNA]</scope>
</reference>
<keyword evidence="3 8" id="KW-0808">Transferase</keyword>
<dbReference type="GO" id="GO:0003899">
    <property type="term" value="F:DNA-directed RNA polymerase activity"/>
    <property type="evidence" value="ECO:0007669"/>
    <property type="project" value="UniProtKB-EC"/>
</dbReference>
<proteinExistence type="predicted"/>
<evidence type="ECO:0000256" key="1">
    <source>
        <dbReference type="ARBA" id="ARBA00012418"/>
    </source>
</evidence>
<dbReference type="Gene3D" id="2.40.50.100">
    <property type="match status" value="2"/>
</dbReference>
<dbReference type="GO" id="GO:0000428">
    <property type="term" value="C:DNA-directed RNA polymerase complex"/>
    <property type="evidence" value="ECO:0007669"/>
    <property type="project" value="UniProtKB-KW"/>
</dbReference>
<sequence length="381" mass="42363">MCQKCYGLDLAHSTLAEFGTPIGIIAAQSIGEPGTQLTMRTFHSGWAATAGGDITTGLTRVEELFEARNPKYEATISDLTGEVVLIQHEGKNVIVTIQADNLETKEYYLPDESYKPIVKKGDKVTEKQLLAKSKESKLKVAALKEGIVEKVDDGVIFVRDEVPQTREYVIEAGRNLFVKEGDTIQVGDRITEGHINIHNLMEIAGVLKTQLYIVGDIKGIYSSQGQTVNSKHIELIIRQMFSKIKLTNAGDSTFFPGDIIDIIKFKKENERLAKDGQKQAIGTRLLLGLTKISLFTDSWLSAASFQETVRVLVDASITMKIDKLEGLKENVIIGRLIPTLAYFENNRDVGEYFGTPQEEDYLARPNRERDMSGEEYVAAIN</sequence>
<dbReference type="EC" id="2.7.7.6" evidence="1"/>
<dbReference type="CDD" id="cd02655">
    <property type="entry name" value="RNAP_beta'_C"/>
    <property type="match status" value="1"/>
</dbReference>
<evidence type="ECO:0000256" key="6">
    <source>
        <dbReference type="ARBA" id="ARBA00048552"/>
    </source>
</evidence>
<dbReference type="GO" id="GO:0003677">
    <property type="term" value="F:DNA binding"/>
    <property type="evidence" value="ECO:0007669"/>
    <property type="project" value="InterPro"/>
</dbReference>
<dbReference type="Gene3D" id="1.10.150.390">
    <property type="match status" value="1"/>
</dbReference>
<gene>
    <name evidence="8" type="primary">rpoC</name>
    <name evidence="8" type="ORF">ACD_78C00262G0001</name>
</gene>
<keyword evidence="4 8" id="KW-0548">Nucleotidyltransferase</keyword>
<dbReference type="InterPro" id="IPR007081">
    <property type="entry name" value="RNA_pol_Rpb1_5"/>
</dbReference>
<name>K1XXV9_9BACT</name>
<evidence type="ECO:0000256" key="5">
    <source>
        <dbReference type="ARBA" id="ARBA00023163"/>
    </source>
</evidence>
<dbReference type="InterPro" id="IPR045867">
    <property type="entry name" value="DNA-dir_RpoC_beta_prime"/>
</dbReference>
<dbReference type="PANTHER" id="PTHR19376">
    <property type="entry name" value="DNA-DIRECTED RNA POLYMERASE"/>
    <property type="match status" value="1"/>
</dbReference>
<dbReference type="AlphaFoldDB" id="K1XXV9"/>
<evidence type="ECO:0000313" key="8">
    <source>
        <dbReference type="EMBL" id="EKD29811.1"/>
    </source>
</evidence>
<protein>
    <recommendedName>
        <fullName evidence="1">DNA-directed RNA polymerase</fullName>
        <ecNumber evidence="1">2.7.7.6</ecNumber>
    </recommendedName>
</protein>
<evidence type="ECO:0000256" key="3">
    <source>
        <dbReference type="ARBA" id="ARBA00022679"/>
    </source>
</evidence>
<accession>K1XXV9</accession>
<dbReference type="EMBL" id="AMFJ01034262">
    <property type="protein sequence ID" value="EKD29811.1"/>
    <property type="molecule type" value="Genomic_DNA"/>
</dbReference>
<comment type="catalytic activity">
    <reaction evidence="6">
        <text>RNA(n) + a ribonucleoside 5'-triphosphate = RNA(n+1) + diphosphate</text>
        <dbReference type="Rhea" id="RHEA:21248"/>
        <dbReference type="Rhea" id="RHEA-COMP:14527"/>
        <dbReference type="Rhea" id="RHEA-COMP:17342"/>
        <dbReference type="ChEBI" id="CHEBI:33019"/>
        <dbReference type="ChEBI" id="CHEBI:61557"/>
        <dbReference type="ChEBI" id="CHEBI:140395"/>
        <dbReference type="EC" id="2.7.7.6"/>
    </reaction>
</comment>
<keyword evidence="5" id="KW-0804">Transcription</keyword>
<keyword evidence="2 8" id="KW-0240">DNA-directed RNA polymerase</keyword>
<evidence type="ECO:0000256" key="4">
    <source>
        <dbReference type="ARBA" id="ARBA00022695"/>
    </source>
</evidence>
<dbReference type="SUPFAM" id="SSF64484">
    <property type="entry name" value="beta and beta-prime subunits of DNA dependent RNA-polymerase"/>
    <property type="match status" value="1"/>
</dbReference>
<dbReference type="Pfam" id="PF04998">
    <property type="entry name" value="RNA_pol_Rpb1_5"/>
    <property type="match status" value="1"/>
</dbReference>
<dbReference type="PANTHER" id="PTHR19376:SF54">
    <property type="entry name" value="DNA-DIRECTED RNA POLYMERASE SUBUNIT BETA"/>
    <property type="match status" value="1"/>
</dbReference>
<dbReference type="Gene3D" id="1.10.1790.20">
    <property type="match status" value="1"/>
</dbReference>
<evidence type="ECO:0000259" key="7">
    <source>
        <dbReference type="Pfam" id="PF04998"/>
    </source>
</evidence>
<comment type="caution">
    <text evidence="8">The sequence shown here is derived from an EMBL/GenBank/DDBJ whole genome shotgun (WGS) entry which is preliminary data.</text>
</comment>
<evidence type="ECO:0000256" key="2">
    <source>
        <dbReference type="ARBA" id="ARBA00022478"/>
    </source>
</evidence>
<dbReference type="GO" id="GO:0006351">
    <property type="term" value="P:DNA-templated transcription"/>
    <property type="evidence" value="ECO:0007669"/>
    <property type="project" value="InterPro"/>
</dbReference>
<organism evidence="8">
    <name type="scientific">uncultured bacterium</name>
    <name type="common">gcode 4</name>
    <dbReference type="NCBI Taxonomy" id="1234023"/>
    <lineage>
        <taxon>Bacteria</taxon>
        <taxon>environmental samples</taxon>
    </lineage>
</organism>